<dbReference type="InterPro" id="IPR011009">
    <property type="entry name" value="Kinase-like_dom_sf"/>
</dbReference>
<keyword evidence="2" id="KW-0808">Transferase</keyword>
<dbReference type="Pfam" id="PF00069">
    <property type="entry name" value="Pkinase"/>
    <property type="match status" value="1"/>
</dbReference>
<dbReference type="PANTHER" id="PTHR24345:SF0">
    <property type="entry name" value="CELL CYCLE SERINE_THREONINE-PROTEIN KINASE CDC5_MSD2"/>
    <property type="match status" value="1"/>
</dbReference>
<dbReference type="GO" id="GO:0004674">
    <property type="term" value="F:protein serine/threonine kinase activity"/>
    <property type="evidence" value="ECO:0007669"/>
    <property type="project" value="UniProtKB-KW"/>
</dbReference>
<keyword evidence="5" id="KW-0067">ATP-binding</keyword>
<dbReference type="PANTHER" id="PTHR24345">
    <property type="entry name" value="SERINE/THREONINE-PROTEIN KINASE PLK"/>
    <property type="match status" value="1"/>
</dbReference>
<dbReference type="PROSITE" id="PS50011">
    <property type="entry name" value="PROTEIN_KINASE_DOM"/>
    <property type="match status" value="1"/>
</dbReference>
<evidence type="ECO:0000256" key="1">
    <source>
        <dbReference type="ARBA" id="ARBA00022527"/>
    </source>
</evidence>
<dbReference type="SUPFAM" id="SSF56112">
    <property type="entry name" value="Protein kinase-like (PK-like)"/>
    <property type="match status" value="1"/>
</dbReference>
<dbReference type="GO" id="GO:0005524">
    <property type="term" value="F:ATP binding"/>
    <property type="evidence" value="ECO:0007669"/>
    <property type="project" value="UniProtKB-KW"/>
</dbReference>
<reference evidence="7" key="1">
    <citation type="submission" date="2015-07" db="EMBL/GenBank/DDBJ databases">
        <title>Adaptation to a free-living lifestyle via gene acquisitions in the diplomonad Trepomonas sp. PC1.</title>
        <authorList>
            <person name="Xu F."/>
            <person name="Jerlstrom-Hultqvist J."/>
            <person name="Kolisko M."/>
            <person name="Simpson A.G.B."/>
            <person name="Roger A.J."/>
            <person name="Svard S.G."/>
            <person name="Andersson J.O."/>
        </authorList>
    </citation>
    <scope>NUCLEOTIDE SEQUENCE</scope>
    <source>
        <strain evidence="7">PC1</strain>
    </source>
</reference>
<evidence type="ECO:0000313" key="7">
    <source>
        <dbReference type="EMBL" id="JAP92319.1"/>
    </source>
</evidence>
<dbReference type="Gene3D" id="3.30.200.20">
    <property type="entry name" value="Phosphorylase Kinase, domain 1"/>
    <property type="match status" value="1"/>
</dbReference>
<dbReference type="AlphaFoldDB" id="A0A146KAA1"/>
<proteinExistence type="predicted"/>
<keyword evidence="3" id="KW-0547">Nucleotide-binding</keyword>
<evidence type="ECO:0000259" key="6">
    <source>
        <dbReference type="PROSITE" id="PS50011"/>
    </source>
</evidence>
<keyword evidence="1" id="KW-0723">Serine/threonine-protein kinase</keyword>
<feature type="domain" description="Protein kinase" evidence="6">
    <location>
        <begin position="1"/>
        <end position="248"/>
    </location>
</feature>
<organism evidence="7">
    <name type="scientific">Trepomonas sp. PC1</name>
    <dbReference type="NCBI Taxonomy" id="1076344"/>
    <lineage>
        <taxon>Eukaryota</taxon>
        <taxon>Metamonada</taxon>
        <taxon>Diplomonadida</taxon>
        <taxon>Hexamitidae</taxon>
        <taxon>Hexamitinae</taxon>
        <taxon>Trepomonas</taxon>
    </lineage>
</organism>
<keyword evidence="4 7" id="KW-0418">Kinase</keyword>
<evidence type="ECO:0000256" key="4">
    <source>
        <dbReference type="ARBA" id="ARBA00022777"/>
    </source>
</evidence>
<protein>
    <submittedName>
        <fullName evidence="7">Kinase, NEK</fullName>
    </submittedName>
</protein>
<dbReference type="EMBL" id="GDID01004287">
    <property type="protein sequence ID" value="JAP92319.1"/>
    <property type="molecule type" value="Transcribed_RNA"/>
</dbReference>
<dbReference type="Gene3D" id="1.10.510.10">
    <property type="entry name" value="Transferase(Phosphotransferase) domain 1"/>
    <property type="match status" value="1"/>
</dbReference>
<sequence length="248" mass="29170">MDNGYHYVYPICQIYNGEICAVQKSGNMFVAKVFNLSRKNTRQAAYYELRLMLLCNHQNVVRAVNFFQDDDFACIVMPKYRECDIYEYLMENENKLLNFITDVSAGLQYLHQLHIIHRDLNPSNIFVDQNGHFVIGDLGSAQLCHRNNNNEYVAQVMVGSAPFRAPEMLNTTYSFCVDLWNFGLMIHELVHGQFPFEFETEAEFLYLLKHFEYQPESRNNLIDDLIWTLLNKNPCKRYEYTKVVAKLQ</sequence>
<accession>A0A146KAA1</accession>
<dbReference type="InterPro" id="IPR000719">
    <property type="entry name" value="Prot_kinase_dom"/>
</dbReference>
<evidence type="ECO:0000256" key="5">
    <source>
        <dbReference type="ARBA" id="ARBA00022840"/>
    </source>
</evidence>
<dbReference type="GO" id="GO:0005634">
    <property type="term" value="C:nucleus"/>
    <property type="evidence" value="ECO:0007669"/>
    <property type="project" value="TreeGrafter"/>
</dbReference>
<gene>
    <name evidence="7" type="ORF">TPC1_15778</name>
</gene>
<name>A0A146KAA1_9EUKA</name>
<evidence type="ECO:0000256" key="3">
    <source>
        <dbReference type="ARBA" id="ARBA00022741"/>
    </source>
</evidence>
<dbReference type="PIRSF" id="PIRSF000654">
    <property type="entry name" value="Integrin-linked_kinase"/>
    <property type="match status" value="1"/>
</dbReference>
<evidence type="ECO:0000256" key="2">
    <source>
        <dbReference type="ARBA" id="ARBA00022679"/>
    </source>
</evidence>